<organism evidence="1">
    <name type="scientific">Anopheles darlingi</name>
    <name type="common">Mosquito</name>
    <dbReference type="NCBI Taxonomy" id="43151"/>
    <lineage>
        <taxon>Eukaryota</taxon>
        <taxon>Metazoa</taxon>
        <taxon>Ecdysozoa</taxon>
        <taxon>Arthropoda</taxon>
        <taxon>Hexapoda</taxon>
        <taxon>Insecta</taxon>
        <taxon>Pterygota</taxon>
        <taxon>Neoptera</taxon>
        <taxon>Endopterygota</taxon>
        <taxon>Diptera</taxon>
        <taxon>Nematocera</taxon>
        <taxon>Culicoidea</taxon>
        <taxon>Culicidae</taxon>
        <taxon>Anophelinae</taxon>
        <taxon>Anopheles</taxon>
    </lineage>
</organism>
<sequence length="72" mass="7301">MVVRAPEAAATWATWATASTSPSCSCTPSFNSIADVRADCAAAPAWSVTSPMLSIARLADAPATSVMSPMPS</sequence>
<proteinExistence type="predicted"/>
<dbReference type="AlphaFoldDB" id="A0A2M4D3S9"/>
<name>A0A2M4D3S9_ANODA</name>
<accession>A0A2M4D3S9</accession>
<evidence type="ECO:0000313" key="1">
    <source>
        <dbReference type="EMBL" id="MBW72232.1"/>
    </source>
</evidence>
<protein>
    <submittedName>
        <fullName evidence="1">Putative secreted protein</fullName>
    </submittedName>
</protein>
<reference evidence="1" key="1">
    <citation type="submission" date="2018-01" db="EMBL/GenBank/DDBJ databases">
        <title>An insight into the sialome of Amazonian anophelines.</title>
        <authorList>
            <person name="Ribeiro J.M."/>
            <person name="Scarpassa V."/>
            <person name="Calvo E."/>
        </authorList>
    </citation>
    <scope>NUCLEOTIDE SEQUENCE</scope>
</reference>
<dbReference type="EMBL" id="GGFL01008054">
    <property type="protein sequence ID" value="MBW72232.1"/>
    <property type="molecule type" value="Transcribed_RNA"/>
</dbReference>